<keyword evidence="1" id="KW-0812">Transmembrane</keyword>
<reference evidence="2" key="1">
    <citation type="journal article" date="2021" name="Proc. Natl. Acad. Sci. U.S.A.">
        <title>A Catalog of Tens of Thousands of Viruses from Human Metagenomes Reveals Hidden Associations with Chronic Diseases.</title>
        <authorList>
            <person name="Tisza M.J."/>
            <person name="Buck C.B."/>
        </authorList>
    </citation>
    <scope>NUCLEOTIDE SEQUENCE</scope>
    <source>
        <strain evidence="2">Ct1IL4</strain>
    </source>
</reference>
<accession>A0A8S5Q7F9</accession>
<feature type="transmembrane region" description="Helical" evidence="1">
    <location>
        <begin position="15"/>
        <end position="37"/>
    </location>
</feature>
<dbReference type="EMBL" id="BK015596">
    <property type="protein sequence ID" value="DAE14890.1"/>
    <property type="molecule type" value="Genomic_DNA"/>
</dbReference>
<evidence type="ECO:0000313" key="2">
    <source>
        <dbReference type="EMBL" id="DAE14890.1"/>
    </source>
</evidence>
<keyword evidence="1" id="KW-0472">Membrane</keyword>
<protein>
    <submittedName>
        <fullName evidence="2">Uncharacterized protein</fullName>
    </submittedName>
</protein>
<organism evidence="2">
    <name type="scientific">Myoviridae sp. ct1IL4</name>
    <dbReference type="NCBI Taxonomy" id="2825019"/>
    <lineage>
        <taxon>Viruses</taxon>
        <taxon>Duplodnaviria</taxon>
        <taxon>Heunggongvirae</taxon>
        <taxon>Uroviricota</taxon>
        <taxon>Caudoviricetes</taxon>
    </lineage>
</organism>
<proteinExistence type="predicted"/>
<keyword evidence="1" id="KW-1133">Transmembrane helix</keyword>
<sequence length="42" mass="5109">MYYKGMRLGMQNYMFLWYIYLYIILRCGSNTGFLRILSSIKS</sequence>
<evidence type="ECO:0000256" key="1">
    <source>
        <dbReference type="SAM" id="Phobius"/>
    </source>
</evidence>
<name>A0A8S5Q7F9_9CAUD</name>